<feature type="compositionally biased region" description="Polar residues" evidence="17">
    <location>
        <begin position="640"/>
        <end position="672"/>
    </location>
</feature>
<keyword evidence="6" id="KW-0723">Serine/threonine-protein kinase</keyword>
<dbReference type="EC" id="2.7.11.1" evidence="4"/>
<feature type="binding site" evidence="16">
    <location>
        <position position="34"/>
    </location>
    <ligand>
        <name>ATP</name>
        <dbReference type="ChEBI" id="CHEBI:30616"/>
    </ligand>
</feature>
<evidence type="ECO:0000256" key="1">
    <source>
        <dbReference type="ARBA" id="ARBA00001946"/>
    </source>
</evidence>
<feature type="compositionally biased region" description="Polar residues" evidence="17">
    <location>
        <begin position="399"/>
        <end position="415"/>
    </location>
</feature>
<organism evidence="19 20">
    <name type="scientific">Cryoendolithus antarcticus</name>
    <dbReference type="NCBI Taxonomy" id="1507870"/>
    <lineage>
        <taxon>Eukaryota</taxon>
        <taxon>Fungi</taxon>
        <taxon>Dikarya</taxon>
        <taxon>Ascomycota</taxon>
        <taxon>Pezizomycotina</taxon>
        <taxon>Dothideomycetes</taxon>
        <taxon>Dothideomycetidae</taxon>
        <taxon>Cladosporiales</taxon>
        <taxon>Cladosporiaceae</taxon>
        <taxon>Cryoendolithus</taxon>
    </lineage>
</organism>
<evidence type="ECO:0000256" key="11">
    <source>
        <dbReference type="ARBA" id="ARBA00022777"/>
    </source>
</evidence>
<evidence type="ECO:0000256" key="3">
    <source>
        <dbReference type="ARBA" id="ARBA00008874"/>
    </source>
</evidence>
<proteinExistence type="inferred from homology"/>
<gene>
    <name evidence="19" type="ORF">B0A48_00781</name>
</gene>
<name>A0A1V8TR85_9PEZI</name>
<keyword evidence="11" id="KW-0418">Kinase</keyword>
<comment type="catalytic activity">
    <reaction evidence="14">
        <text>L-threonyl-[protein] + ATP = O-phospho-L-threonyl-[protein] + ADP + H(+)</text>
        <dbReference type="Rhea" id="RHEA:46608"/>
        <dbReference type="Rhea" id="RHEA-COMP:11060"/>
        <dbReference type="Rhea" id="RHEA-COMP:11605"/>
        <dbReference type="ChEBI" id="CHEBI:15378"/>
        <dbReference type="ChEBI" id="CHEBI:30013"/>
        <dbReference type="ChEBI" id="CHEBI:30616"/>
        <dbReference type="ChEBI" id="CHEBI:61977"/>
        <dbReference type="ChEBI" id="CHEBI:456216"/>
        <dbReference type="EC" id="2.7.11.1"/>
    </reaction>
</comment>
<comment type="catalytic activity">
    <reaction evidence="15">
        <text>L-seryl-[protein] + ATP = O-phospho-L-seryl-[protein] + ADP + H(+)</text>
        <dbReference type="Rhea" id="RHEA:17989"/>
        <dbReference type="Rhea" id="RHEA-COMP:9863"/>
        <dbReference type="Rhea" id="RHEA-COMP:11604"/>
        <dbReference type="ChEBI" id="CHEBI:15378"/>
        <dbReference type="ChEBI" id="CHEBI:29999"/>
        <dbReference type="ChEBI" id="CHEBI:30616"/>
        <dbReference type="ChEBI" id="CHEBI:83421"/>
        <dbReference type="ChEBI" id="CHEBI:456216"/>
        <dbReference type="EC" id="2.7.11.1"/>
    </reaction>
</comment>
<dbReference type="SMART" id="SM00220">
    <property type="entry name" value="S_TKc"/>
    <property type="match status" value="1"/>
</dbReference>
<keyword evidence="12 16" id="KW-0067">ATP-binding</keyword>
<dbReference type="GO" id="GO:0005524">
    <property type="term" value="F:ATP binding"/>
    <property type="evidence" value="ECO:0007669"/>
    <property type="project" value="UniProtKB-UniRule"/>
</dbReference>
<evidence type="ECO:0000313" key="20">
    <source>
        <dbReference type="Proteomes" id="UP000192596"/>
    </source>
</evidence>
<dbReference type="STRING" id="1507870.A0A1V8TR85"/>
<evidence type="ECO:0000256" key="7">
    <source>
        <dbReference type="ARBA" id="ARBA00022553"/>
    </source>
</evidence>
<comment type="cofactor">
    <cofactor evidence="1">
        <name>Mg(2+)</name>
        <dbReference type="ChEBI" id="CHEBI:18420"/>
    </cofactor>
</comment>
<evidence type="ECO:0000256" key="10">
    <source>
        <dbReference type="ARBA" id="ARBA00022741"/>
    </source>
</evidence>
<dbReference type="OrthoDB" id="248923at2759"/>
<dbReference type="PANTHER" id="PTHR48012:SF10">
    <property type="entry name" value="FI20177P1"/>
    <property type="match status" value="1"/>
</dbReference>
<keyword evidence="20" id="KW-1185">Reference proteome</keyword>
<evidence type="ECO:0000259" key="18">
    <source>
        <dbReference type="PROSITE" id="PS50011"/>
    </source>
</evidence>
<dbReference type="InterPro" id="IPR050629">
    <property type="entry name" value="STE20/SPS1-PAK"/>
</dbReference>
<dbReference type="Pfam" id="PF00069">
    <property type="entry name" value="Pkinase"/>
    <property type="match status" value="1"/>
</dbReference>
<keyword evidence="10 16" id="KW-0547">Nucleotide-binding</keyword>
<dbReference type="PROSITE" id="PS50011">
    <property type="entry name" value="PROTEIN_KINASE_DOM"/>
    <property type="match status" value="1"/>
</dbReference>
<evidence type="ECO:0000256" key="15">
    <source>
        <dbReference type="ARBA" id="ARBA00048679"/>
    </source>
</evidence>
<dbReference type="PANTHER" id="PTHR48012">
    <property type="entry name" value="STERILE20-LIKE KINASE, ISOFORM B-RELATED"/>
    <property type="match status" value="1"/>
</dbReference>
<feature type="region of interest" description="Disordered" evidence="17">
    <location>
        <begin position="617"/>
        <end position="710"/>
    </location>
</feature>
<evidence type="ECO:0000256" key="9">
    <source>
        <dbReference type="ARBA" id="ARBA00022723"/>
    </source>
</evidence>
<dbReference type="FunCoup" id="A0A1V8TR85">
    <property type="interactions" value="1202"/>
</dbReference>
<dbReference type="PROSITE" id="PS00107">
    <property type="entry name" value="PROTEIN_KINASE_ATP"/>
    <property type="match status" value="1"/>
</dbReference>
<comment type="similarity">
    <text evidence="3">Belongs to the protein kinase superfamily. STE Ser/Thr protein kinase family. STE20 subfamily.</text>
</comment>
<dbReference type="InParanoid" id="A0A1V8TR85"/>
<evidence type="ECO:0000313" key="19">
    <source>
        <dbReference type="EMBL" id="OQO13906.1"/>
    </source>
</evidence>
<evidence type="ECO:0000256" key="17">
    <source>
        <dbReference type="SAM" id="MobiDB-lite"/>
    </source>
</evidence>
<evidence type="ECO:0000256" key="6">
    <source>
        <dbReference type="ARBA" id="ARBA00022527"/>
    </source>
</evidence>
<accession>A0A1V8TR85</accession>
<feature type="region of interest" description="Disordered" evidence="17">
    <location>
        <begin position="353"/>
        <end position="437"/>
    </location>
</feature>
<evidence type="ECO:0000256" key="2">
    <source>
        <dbReference type="ARBA" id="ARBA00004496"/>
    </source>
</evidence>
<sequence length="739" mass="81767">MADDYQMMEELGSGSFGIVYRALCKRTGLSVAIKHIDLEGSDDDIREIQQEISLLATCSSPYITNYLDSFIRGTKLWIVMEYLGGGSCLDLLRPGPMEEKFIAVIMRELLLGLDYLHATGKIHRDIKAANVLLSEEGRVKIADFGVAAQLTNIKSQRMTFVGTPFWMAPEVIQETGYDFHADIWSLGITAMEMAFGEPPRSDVHPMKVLFLIPKEKPPRLEGGRWSREFREFVALCLQKDPERRPSARALLKHSFVRRAARTEILQELVYKARSYDTSAIKGRDVRFYEETLRDVNIEDVDDEWVFDTIKPLASVRQPNFSKHTVKRRKLERIVSDDGTEMDATAAAMEDMSLDAGPLSDTPGRRSVTPTKDPSTIRTPKIRKTPRIASSATARKVSIASPTSRRVSSRKTSGMTPTARRVSGQPKQPLGADLSYGNGSSTVRLFKRLTSESTSSSLDSLQPEKSTEPYVNESFDSDAENRAPPPLPQREISQAPTVVPTATKESLLGRRSYAKAVEPAFQEALAATGDRSKRETLSRVAEAWSALDELDPEGELILLKSLLAKIQAEPKLAAALLPTHTITTSQPSSTRTKSPTKKISSIASNASTLVNAELSSSALDSTPFSPSHRTPHPSPSKPSTLRNTTSTPPLSPSKHSQQREPSSPSKLVMSPQNPRLKKMKSNQSLARERESERQARDEKARLEEKMPGGAGKVGMEHVGLLEGVMYGRWVEGLGRRWPGV</sequence>
<keyword evidence="8" id="KW-0808">Transferase</keyword>
<dbReference type="EMBL" id="NAJO01000002">
    <property type="protein sequence ID" value="OQO13906.1"/>
    <property type="molecule type" value="Genomic_DNA"/>
</dbReference>
<evidence type="ECO:0000256" key="14">
    <source>
        <dbReference type="ARBA" id="ARBA00047899"/>
    </source>
</evidence>
<dbReference type="CDD" id="cd06609">
    <property type="entry name" value="STKc_MST3_like"/>
    <property type="match status" value="1"/>
</dbReference>
<feature type="compositionally biased region" description="Basic and acidic residues" evidence="17">
    <location>
        <begin position="685"/>
        <end position="705"/>
    </location>
</feature>
<dbReference type="GO" id="GO:0046872">
    <property type="term" value="F:metal ion binding"/>
    <property type="evidence" value="ECO:0007669"/>
    <property type="project" value="UniProtKB-KW"/>
</dbReference>
<dbReference type="GO" id="GO:0004674">
    <property type="term" value="F:protein serine/threonine kinase activity"/>
    <property type="evidence" value="ECO:0007669"/>
    <property type="project" value="UniProtKB-KW"/>
</dbReference>
<dbReference type="GO" id="GO:0005737">
    <property type="term" value="C:cytoplasm"/>
    <property type="evidence" value="ECO:0007669"/>
    <property type="project" value="UniProtKB-SubCell"/>
</dbReference>
<reference evidence="20" key="1">
    <citation type="submission" date="2017-03" db="EMBL/GenBank/DDBJ databases">
        <title>Genomes of endolithic fungi from Antarctica.</title>
        <authorList>
            <person name="Coleine C."/>
            <person name="Masonjones S."/>
            <person name="Stajich J.E."/>
        </authorList>
    </citation>
    <scope>NUCLEOTIDE SEQUENCE [LARGE SCALE GENOMIC DNA]</scope>
    <source>
        <strain evidence="20">CCFEE 5527</strain>
    </source>
</reference>
<keyword evidence="9" id="KW-0479">Metal-binding</keyword>
<dbReference type="AlphaFoldDB" id="A0A1V8TR85"/>
<evidence type="ECO:0000256" key="16">
    <source>
        <dbReference type="PROSITE-ProRule" id="PRU10141"/>
    </source>
</evidence>
<evidence type="ECO:0000256" key="8">
    <source>
        <dbReference type="ARBA" id="ARBA00022679"/>
    </source>
</evidence>
<evidence type="ECO:0000256" key="5">
    <source>
        <dbReference type="ARBA" id="ARBA00022490"/>
    </source>
</evidence>
<comment type="caution">
    <text evidence="19">The sequence shown here is derived from an EMBL/GenBank/DDBJ whole genome shotgun (WGS) entry which is preliminary data.</text>
</comment>
<protein>
    <recommendedName>
        <fullName evidence="4">non-specific serine/threonine protein kinase</fullName>
        <ecNumber evidence="4">2.7.11.1</ecNumber>
    </recommendedName>
</protein>
<dbReference type="FunFam" id="1.10.510.10:FF:000411">
    <property type="entry name" value="Probable Ste20-like kinase Don3"/>
    <property type="match status" value="1"/>
</dbReference>
<dbReference type="SUPFAM" id="SSF56112">
    <property type="entry name" value="Protein kinase-like (PK-like)"/>
    <property type="match status" value="1"/>
</dbReference>
<keyword evidence="7" id="KW-0597">Phosphoprotein</keyword>
<evidence type="ECO:0000256" key="12">
    <source>
        <dbReference type="ARBA" id="ARBA00022840"/>
    </source>
</evidence>
<feature type="compositionally biased region" description="Low complexity" evidence="17">
    <location>
        <begin position="451"/>
        <end position="460"/>
    </location>
</feature>
<keyword evidence="5" id="KW-0963">Cytoplasm</keyword>
<feature type="domain" description="Protein kinase" evidence="18">
    <location>
        <begin position="5"/>
        <end position="256"/>
    </location>
</feature>
<evidence type="ECO:0000256" key="4">
    <source>
        <dbReference type="ARBA" id="ARBA00012513"/>
    </source>
</evidence>
<keyword evidence="13" id="KW-0460">Magnesium</keyword>
<evidence type="ECO:0000256" key="13">
    <source>
        <dbReference type="ARBA" id="ARBA00022842"/>
    </source>
</evidence>
<dbReference type="InterPro" id="IPR000719">
    <property type="entry name" value="Prot_kinase_dom"/>
</dbReference>
<dbReference type="Proteomes" id="UP000192596">
    <property type="component" value="Unassembled WGS sequence"/>
</dbReference>
<feature type="region of interest" description="Disordered" evidence="17">
    <location>
        <begin position="451"/>
        <end position="503"/>
    </location>
</feature>
<comment type="subcellular location">
    <subcellularLocation>
        <location evidence="2">Cytoplasm</location>
    </subcellularLocation>
</comment>
<feature type="compositionally biased region" description="Polar residues" evidence="17">
    <location>
        <begin position="367"/>
        <end position="377"/>
    </location>
</feature>
<dbReference type="InterPro" id="IPR017441">
    <property type="entry name" value="Protein_kinase_ATP_BS"/>
</dbReference>
<dbReference type="InterPro" id="IPR011009">
    <property type="entry name" value="Kinase-like_dom_sf"/>
</dbReference>
<dbReference type="Gene3D" id="1.10.510.10">
    <property type="entry name" value="Transferase(Phosphotransferase) domain 1"/>
    <property type="match status" value="1"/>
</dbReference>